<organism evidence="1">
    <name type="scientific">Sesamum latifolium</name>
    <dbReference type="NCBI Taxonomy" id="2727402"/>
    <lineage>
        <taxon>Eukaryota</taxon>
        <taxon>Viridiplantae</taxon>
        <taxon>Streptophyta</taxon>
        <taxon>Embryophyta</taxon>
        <taxon>Tracheophyta</taxon>
        <taxon>Spermatophyta</taxon>
        <taxon>Magnoliopsida</taxon>
        <taxon>eudicotyledons</taxon>
        <taxon>Gunneridae</taxon>
        <taxon>Pentapetalae</taxon>
        <taxon>asterids</taxon>
        <taxon>lamiids</taxon>
        <taxon>Lamiales</taxon>
        <taxon>Pedaliaceae</taxon>
        <taxon>Sesamum</taxon>
    </lineage>
</organism>
<evidence type="ECO:0000313" key="1">
    <source>
        <dbReference type="EMBL" id="KAL0451019.1"/>
    </source>
</evidence>
<proteinExistence type="predicted"/>
<comment type="caution">
    <text evidence="1">The sequence shown here is derived from an EMBL/GenBank/DDBJ whole genome shotgun (WGS) entry which is preliminary data.</text>
</comment>
<dbReference type="AlphaFoldDB" id="A0AAW2XCQ9"/>
<sequence length="88" mass="9575">MVITEWAHGMRLTTRTNSVIAVIPASSCSSGRPTLGSCEFRFFVGSATPASLLVVGWEERYGGRAERYRAVRDSSSGPRGCHLGAWKK</sequence>
<gene>
    <name evidence="1" type="ORF">Slati_1658300</name>
</gene>
<protein>
    <submittedName>
        <fullName evidence="1">Uncharacterized protein</fullName>
    </submittedName>
</protein>
<dbReference type="EMBL" id="JACGWN010000005">
    <property type="protein sequence ID" value="KAL0451019.1"/>
    <property type="molecule type" value="Genomic_DNA"/>
</dbReference>
<accession>A0AAW2XCQ9</accession>
<reference evidence="1" key="2">
    <citation type="journal article" date="2024" name="Plant">
        <title>Genomic evolution and insights into agronomic trait innovations of Sesamum species.</title>
        <authorList>
            <person name="Miao H."/>
            <person name="Wang L."/>
            <person name="Qu L."/>
            <person name="Liu H."/>
            <person name="Sun Y."/>
            <person name="Le M."/>
            <person name="Wang Q."/>
            <person name="Wei S."/>
            <person name="Zheng Y."/>
            <person name="Lin W."/>
            <person name="Duan Y."/>
            <person name="Cao H."/>
            <person name="Xiong S."/>
            <person name="Wang X."/>
            <person name="Wei L."/>
            <person name="Li C."/>
            <person name="Ma Q."/>
            <person name="Ju M."/>
            <person name="Zhao R."/>
            <person name="Li G."/>
            <person name="Mu C."/>
            <person name="Tian Q."/>
            <person name="Mei H."/>
            <person name="Zhang T."/>
            <person name="Gao T."/>
            <person name="Zhang H."/>
        </authorList>
    </citation>
    <scope>NUCLEOTIDE SEQUENCE</scope>
    <source>
        <strain evidence="1">KEN1</strain>
    </source>
</reference>
<name>A0AAW2XCQ9_9LAMI</name>
<reference evidence="1" key="1">
    <citation type="submission" date="2020-06" db="EMBL/GenBank/DDBJ databases">
        <authorList>
            <person name="Li T."/>
            <person name="Hu X."/>
            <person name="Zhang T."/>
            <person name="Song X."/>
            <person name="Zhang H."/>
            <person name="Dai N."/>
            <person name="Sheng W."/>
            <person name="Hou X."/>
            <person name="Wei L."/>
        </authorList>
    </citation>
    <scope>NUCLEOTIDE SEQUENCE</scope>
    <source>
        <strain evidence="1">KEN1</strain>
        <tissue evidence="1">Leaf</tissue>
    </source>
</reference>